<feature type="transmembrane region" description="Helical" evidence="1">
    <location>
        <begin position="68"/>
        <end position="91"/>
    </location>
</feature>
<comment type="caution">
    <text evidence="2">The sequence shown here is derived from an EMBL/GenBank/DDBJ whole genome shotgun (WGS) entry which is preliminary data.</text>
</comment>
<gene>
    <name evidence="2" type="ORF">O7A05_30385</name>
</gene>
<feature type="transmembrane region" description="Helical" evidence="1">
    <location>
        <begin position="28"/>
        <end position="48"/>
    </location>
</feature>
<evidence type="ECO:0000313" key="3">
    <source>
        <dbReference type="Proteomes" id="UP001366503"/>
    </source>
</evidence>
<evidence type="ECO:0000256" key="1">
    <source>
        <dbReference type="SAM" id="Phobius"/>
    </source>
</evidence>
<dbReference type="Proteomes" id="UP001366503">
    <property type="component" value="Unassembled WGS sequence"/>
</dbReference>
<proteinExistence type="predicted"/>
<keyword evidence="1" id="KW-0472">Membrane</keyword>
<dbReference type="EMBL" id="JAPYKO010000036">
    <property type="protein sequence ID" value="MEI9406435.1"/>
    <property type="molecule type" value="Genomic_DNA"/>
</dbReference>
<feature type="transmembrane region" description="Helical" evidence="1">
    <location>
        <begin position="365"/>
        <end position="384"/>
    </location>
</feature>
<sequence length="392" mass="42001">MTNIEDEIGASASMVGQLKERLPIVGRLTPVFTTLAIFAVAVVSWWLIGDPKWSIAGARATGPDDEAAKLAVVSCVLFWAILGLIFTGFTFGNWPFSKLRQPIAGFAQVAVNVVIGILGTLLFTHGVGQWDPTFSANTAGGAGYTAAAFIVLIGFYAYAFPVTSLGGYPFEAVTSPTSGTAQWLLGAFLTVIGVVALIYPNFNAQLSSSAPVSLPKVTGWIYSSIVIVIAGGMLWGNWPWAGIANRHLRALAALIATLGGGYLLMLVFEAVLRQILPTQILERQGFPLALETAQLGVFFAISSLISGLIFGPSKIESVVAARIFRTLIVTVAAILSYVLFMRFFATTVLHFPAVEGSYGGNPLLWVDWMILIVLWHAVAFGGHFSTRRARVR</sequence>
<feature type="transmembrane region" description="Helical" evidence="1">
    <location>
        <begin position="103"/>
        <end position="124"/>
    </location>
</feature>
<organism evidence="2 3">
    <name type="scientific">Mesorhizobium argentiipisi</name>
    <dbReference type="NCBI Taxonomy" id="3015175"/>
    <lineage>
        <taxon>Bacteria</taxon>
        <taxon>Pseudomonadati</taxon>
        <taxon>Pseudomonadota</taxon>
        <taxon>Alphaproteobacteria</taxon>
        <taxon>Hyphomicrobiales</taxon>
        <taxon>Phyllobacteriaceae</taxon>
        <taxon>Mesorhizobium</taxon>
    </lineage>
</organism>
<feature type="transmembrane region" description="Helical" evidence="1">
    <location>
        <begin position="292"/>
        <end position="311"/>
    </location>
</feature>
<evidence type="ECO:0000313" key="2">
    <source>
        <dbReference type="EMBL" id="MEI9406435.1"/>
    </source>
</evidence>
<feature type="transmembrane region" description="Helical" evidence="1">
    <location>
        <begin position="323"/>
        <end position="345"/>
    </location>
</feature>
<feature type="transmembrane region" description="Helical" evidence="1">
    <location>
        <begin position="144"/>
        <end position="168"/>
    </location>
</feature>
<keyword evidence="3" id="KW-1185">Reference proteome</keyword>
<name>A0ABU8KMU6_9HYPH</name>
<reference evidence="2 3" key="1">
    <citation type="submission" date="2022-12" db="EMBL/GenBank/DDBJ databases">
        <authorList>
            <person name="Muema E."/>
        </authorList>
    </citation>
    <scope>NUCLEOTIDE SEQUENCE [LARGE SCALE GENOMIC DNA]</scope>
    <source>
        <strain evidence="3">1330</strain>
    </source>
</reference>
<keyword evidence="1" id="KW-1133">Transmembrane helix</keyword>
<accession>A0ABU8KMU6</accession>
<protein>
    <submittedName>
        <fullName evidence="2">Uncharacterized protein</fullName>
    </submittedName>
</protein>
<dbReference type="RefSeq" id="WP_337096922.1">
    <property type="nucleotide sequence ID" value="NZ_JAPYKO010000036.1"/>
</dbReference>
<feature type="transmembrane region" description="Helical" evidence="1">
    <location>
        <begin position="219"/>
        <end position="238"/>
    </location>
</feature>
<keyword evidence="1" id="KW-0812">Transmembrane</keyword>
<feature type="transmembrane region" description="Helical" evidence="1">
    <location>
        <begin position="250"/>
        <end position="272"/>
    </location>
</feature>
<feature type="transmembrane region" description="Helical" evidence="1">
    <location>
        <begin position="180"/>
        <end position="199"/>
    </location>
</feature>